<feature type="coiled-coil region" evidence="14">
    <location>
        <begin position="62"/>
        <end position="89"/>
    </location>
</feature>
<dbReference type="SUPFAM" id="SSF52467">
    <property type="entry name" value="DHS-like NAD/FAD-binding domain"/>
    <property type="match status" value="1"/>
</dbReference>
<feature type="active site" description="Proton acceptor" evidence="13">
    <location>
        <position position="202"/>
    </location>
</feature>
<dbReference type="Gene3D" id="2.20.28.200">
    <property type="match status" value="1"/>
</dbReference>
<evidence type="ECO:0000313" key="18">
    <source>
        <dbReference type="Proteomes" id="UP001176940"/>
    </source>
</evidence>
<proteinExistence type="inferred from homology"/>
<evidence type="ECO:0000256" key="4">
    <source>
        <dbReference type="ARBA" id="ARBA00022679"/>
    </source>
</evidence>
<evidence type="ECO:0000256" key="5">
    <source>
        <dbReference type="ARBA" id="ARBA00022695"/>
    </source>
</evidence>
<dbReference type="Gene3D" id="3.40.50.620">
    <property type="entry name" value="HUPs"/>
    <property type="match status" value="3"/>
</dbReference>
<comment type="pathway">
    <text evidence="1">Lipid metabolism.</text>
</comment>
<keyword evidence="9" id="KW-1208">Phospholipid metabolism</keyword>
<dbReference type="PANTHER" id="PTHR45780:SF2">
    <property type="entry name" value="ETHANOLAMINE-PHOSPHATE CYTIDYLYLTRANSFERASE"/>
    <property type="match status" value="1"/>
</dbReference>
<comment type="pathway">
    <text evidence="10">Phospholipid metabolism; phosphatidylethanolamine biosynthesis; phosphatidylethanolamine from ethanolamine: step 2/3.</text>
</comment>
<feature type="region of interest" description="Disordered" evidence="15">
    <location>
        <begin position="1"/>
        <end position="41"/>
    </location>
</feature>
<protein>
    <recommendedName>
        <fullName evidence="11">ethanolamine-phosphate cytidylyltransferase</fullName>
        <ecNumber evidence="11">2.7.7.14</ecNumber>
    </recommendedName>
    <alternativeName>
        <fullName evidence="12">CTP:phosphoethanolamine cytidylyltransferase</fullName>
    </alternativeName>
</protein>
<dbReference type="CDD" id="cd01410">
    <property type="entry name" value="SIRT7"/>
    <property type="match status" value="1"/>
</dbReference>
<reference evidence="17" key="1">
    <citation type="submission" date="2023-07" db="EMBL/GenBank/DDBJ databases">
        <authorList>
            <person name="Stuckert A."/>
        </authorList>
    </citation>
    <scope>NUCLEOTIDE SEQUENCE</scope>
</reference>
<dbReference type="EC" id="2.7.7.14" evidence="11"/>
<keyword evidence="13" id="KW-0862">Zinc</keyword>
<dbReference type="CDD" id="cd02174">
    <property type="entry name" value="CCT"/>
    <property type="match status" value="1"/>
</dbReference>
<dbReference type="InterPro" id="IPR003000">
    <property type="entry name" value="Sirtuin"/>
</dbReference>
<dbReference type="Gene3D" id="3.40.50.1220">
    <property type="entry name" value="TPP-binding domain"/>
    <property type="match status" value="1"/>
</dbReference>
<keyword evidence="3" id="KW-0444">Lipid biosynthesis</keyword>
<evidence type="ECO:0000256" key="10">
    <source>
        <dbReference type="ARBA" id="ARBA00024191"/>
    </source>
</evidence>
<dbReference type="InterPro" id="IPR004821">
    <property type="entry name" value="Cyt_trans-like"/>
</dbReference>
<evidence type="ECO:0000256" key="3">
    <source>
        <dbReference type="ARBA" id="ARBA00022516"/>
    </source>
</evidence>
<keyword evidence="6" id="KW-0520">NAD</keyword>
<evidence type="ECO:0000256" key="7">
    <source>
        <dbReference type="ARBA" id="ARBA00023098"/>
    </source>
</evidence>
<feature type="domain" description="Deacetylase sirtuin-type" evidence="16">
    <location>
        <begin position="97"/>
        <end position="344"/>
    </location>
</feature>
<dbReference type="InterPro" id="IPR014729">
    <property type="entry name" value="Rossmann-like_a/b/a_fold"/>
</dbReference>
<comment type="similarity">
    <text evidence="2">Belongs to the cytidylyltransferase family.</text>
</comment>
<dbReference type="Proteomes" id="UP001176940">
    <property type="component" value="Unassembled WGS sequence"/>
</dbReference>
<organism evidence="17 18">
    <name type="scientific">Ranitomeya imitator</name>
    <name type="common">mimic poison frog</name>
    <dbReference type="NCBI Taxonomy" id="111125"/>
    <lineage>
        <taxon>Eukaryota</taxon>
        <taxon>Metazoa</taxon>
        <taxon>Chordata</taxon>
        <taxon>Craniata</taxon>
        <taxon>Vertebrata</taxon>
        <taxon>Euteleostomi</taxon>
        <taxon>Amphibia</taxon>
        <taxon>Batrachia</taxon>
        <taxon>Anura</taxon>
        <taxon>Neobatrachia</taxon>
        <taxon>Hyloidea</taxon>
        <taxon>Dendrobatidae</taxon>
        <taxon>Dendrobatinae</taxon>
        <taxon>Ranitomeya</taxon>
    </lineage>
</organism>
<sequence>MTSHPVRSRSRKRKVFPSYRMGRAERKAEAREQIVRREQHRERRRQISRILHKRPAERSPGERELLESCAELVQELERQRQRRERLRYREQEVVDGAEILQKKVLELAEAVRGAEDMVIYTGAGISTAAAIPDYRGPSGVWTLLNKGRSVSTGDLSEAQPTFTHMCIARLHRAGLVQHVVSQNCDGLHLRSGLPRDATSEVHGNMYIEVCTSCSPPREYVRLFDVTERTALHKHNTGRSCHKCGGELRDSIVHFGERGKLSQPLNWVGAVKAAEKADVILCLGSSLKILKKYHCLWGMNRPSTRRPKLYIVNLQWTPKDALATQKIHGKCDEVMRRLMDELKLDIPEYNRSTDPIFSMAVPLRPGEEASHTRKLIKAAETPDVRSHQPPSEALSGGWFGKGCTKGRRKSKSATGSCPEQKWPLPRSLWLLWDRFLGGVTSGGGGCGLWGVSGRLTLSLRMIRNGHGDPAPEQTVSRRSVRVWCDGCYDMVHYGHSNQLRQARAMGDYLIAGVHTDEEISRHKGPPVFTQEERYKMVRAIKWVDEIVPAAPYVTTLETLDKYNCDFCVHGNDITLTVDGKDTYEEVKNAGRYRECQRTQGVSTTDLVGRMLLMTKAHHSVVSNEATQDYKRHQDNFGKDARGHSPWTGVSQFLQTSQKIMQFASGKEPEPGDSIIYVAGAFDLFRILSFLTNWILYILALRQPYIGHIDFLEKVHSLATKPYVIVGLHFDQEVNHYKRKNYPIMNIHERTLSVLACRYVSEVVIGAPYSVTSDLLDHFKVDLVCHGKTEVLPDKDGSDPYAEPKRRGIFRTVDSGNNLTTDDIVQRIIKKQYEARNQKKEAKELAVMEAQQRRERIVEGQEN</sequence>
<comment type="caution">
    <text evidence="17">The sequence shown here is derived from an EMBL/GenBank/DDBJ whole genome shotgun (WGS) entry which is preliminary data.</text>
</comment>
<evidence type="ECO:0000256" key="8">
    <source>
        <dbReference type="ARBA" id="ARBA00023209"/>
    </source>
</evidence>
<dbReference type="PROSITE" id="PS50305">
    <property type="entry name" value="SIRTUIN"/>
    <property type="match status" value="1"/>
</dbReference>
<gene>
    <name evidence="17" type="ORF">RIMI_LOCUS8204712</name>
</gene>
<dbReference type="InterPro" id="IPR026590">
    <property type="entry name" value="Ssirtuin_cat_dom"/>
</dbReference>
<evidence type="ECO:0000256" key="12">
    <source>
        <dbReference type="ARBA" id="ARBA00031473"/>
    </source>
</evidence>
<evidence type="ECO:0000256" key="13">
    <source>
        <dbReference type="PROSITE-ProRule" id="PRU00236"/>
    </source>
</evidence>
<dbReference type="InterPro" id="IPR044608">
    <property type="entry name" value="Ect1/PCYT2"/>
</dbReference>
<dbReference type="NCBIfam" id="TIGR00125">
    <property type="entry name" value="cyt_tran_rel"/>
    <property type="match status" value="2"/>
</dbReference>
<name>A0ABN9LH09_9NEOB</name>
<dbReference type="EMBL" id="CAUEEQ010016104">
    <property type="protein sequence ID" value="CAJ0939991.1"/>
    <property type="molecule type" value="Genomic_DNA"/>
</dbReference>
<keyword evidence="18" id="KW-1185">Reference proteome</keyword>
<dbReference type="CDD" id="cd02173">
    <property type="entry name" value="ECT"/>
    <property type="match status" value="1"/>
</dbReference>
<keyword evidence="13" id="KW-0479">Metal-binding</keyword>
<feature type="binding site" evidence="13">
    <location>
        <position position="240"/>
    </location>
    <ligand>
        <name>Zn(2+)</name>
        <dbReference type="ChEBI" id="CHEBI:29105"/>
    </ligand>
</feature>
<evidence type="ECO:0000256" key="15">
    <source>
        <dbReference type="SAM" id="MobiDB-lite"/>
    </source>
</evidence>
<feature type="binding site" evidence="13">
    <location>
        <position position="243"/>
    </location>
    <ligand>
        <name>Zn(2+)</name>
        <dbReference type="ChEBI" id="CHEBI:29105"/>
    </ligand>
</feature>
<accession>A0ABN9LH09</accession>
<evidence type="ECO:0000256" key="11">
    <source>
        <dbReference type="ARBA" id="ARBA00024221"/>
    </source>
</evidence>
<keyword evidence="14" id="KW-0175">Coiled coil</keyword>
<dbReference type="SUPFAM" id="SSF52374">
    <property type="entry name" value="Nucleotidylyl transferase"/>
    <property type="match status" value="2"/>
</dbReference>
<feature type="binding site" evidence="13">
    <location>
        <position position="210"/>
    </location>
    <ligand>
        <name>Zn(2+)</name>
        <dbReference type="ChEBI" id="CHEBI:29105"/>
    </ligand>
</feature>
<evidence type="ECO:0000256" key="2">
    <source>
        <dbReference type="ARBA" id="ARBA00010101"/>
    </source>
</evidence>
<keyword evidence="4" id="KW-0808">Transferase</keyword>
<dbReference type="InterPro" id="IPR029035">
    <property type="entry name" value="DHS-like_NAD/FAD-binding_dom"/>
</dbReference>
<evidence type="ECO:0000259" key="16">
    <source>
        <dbReference type="PROSITE" id="PS50305"/>
    </source>
</evidence>
<feature type="compositionally biased region" description="Basic and acidic residues" evidence="15">
    <location>
        <begin position="22"/>
        <end position="41"/>
    </location>
</feature>
<evidence type="ECO:0000256" key="1">
    <source>
        <dbReference type="ARBA" id="ARBA00005189"/>
    </source>
</evidence>
<evidence type="ECO:0000256" key="14">
    <source>
        <dbReference type="SAM" id="Coils"/>
    </source>
</evidence>
<dbReference type="PANTHER" id="PTHR45780">
    <property type="entry name" value="ETHANOLAMINE-PHOSPHATE CYTIDYLYLTRANSFERASE"/>
    <property type="match status" value="1"/>
</dbReference>
<dbReference type="Pfam" id="PF02146">
    <property type="entry name" value="SIR2"/>
    <property type="match status" value="1"/>
</dbReference>
<dbReference type="InterPro" id="IPR041723">
    <property type="entry name" value="CCT"/>
</dbReference>
<keyword evidence="8" id="KW-0594">Phospholipid biosynthesis</keyword>
<evidence type="ECO:0000256" key="6">
    <source>
        <dbReference type="ARBA" id="ARBA00023027"/>
    </source>
</evidence>
<evidence type="ECO:0000313" key="17">
    <source>
        <dbReference type="EMBL" id="CAJ0939991.1"/>
    </source>
</evidence>
<dbReference type="Pfam" id="PF01467">
    <property type="entry name" value="CTP_transf_like"/>
    <property type="match status" value="2"/>
</dbReference>
<feature type="binding site" evidence="13">
    <location>
        <position position="213"/>
    </location>
    <ligand>
        <name>Zn(2+)</name>
        <dbReference type="ChEBI" id="CHEBI:29105"/>
    </ligand>
</feature>
<evidence type="ECO:0000256" key="9">
    <source>
        <dbReference type="ARBA" id="ARBA00023264"/>
    </source>
</evidence>
<keyword evidence="7" id="KW-0443">Lipid metabolism</keyword>
<feature type="compositionally biased region" description="Basic residues" evidence="15">
    <location>
        <begin position="1"/>
        <end position="15"/>
    </location>
</feature>
<keyword evidence="5" id="KW-0548">Nucleotidyltransferase</keyword>